<comment type="caution">
    <text evidence="1">The sequence shown here is derived from an EMBL/GenBank/DDBJ whole genome shotgun (WGS) entry which is preliminary data.</text>
</comment>
<dbReference type="AlphaFoldDB" id="A0A445DZ34"/>
<dbReference type="EMBL" id="SDMP01000003">
    <property type="protein sequence ID" value="RYR68414.1"/>
    <property type="molecule type" value="Genomic_DNA"/>
</dbReference>
<evidence type="ECO:0000313" key="2">
    <source>
        <dbReference type="Proteomes" id="UP000289738"/>
    </source>
</evidence>
<gene>
    <name evidence="1" type="ORF">Ahy_A03g014916</name>
</gene>
<accession>A0A445DZ34</accession>
<evidence type="ECO:0000313" key="1">
    <source>
        <dbReference type="EMBL" id="RYR68414.1"/>
    </source>
</evidence>
<dbReference type="Proteomes" id="UP000289738">
    <property type="component" value="Chromosome A03"/>
</dbReference>
<protein>
    <submittedName>
        <fullName evidence="1">Uncharacterized protein</fullName>
    </submittedName>
</protein>
<name>A0A445DZ34_ARAHY</name>
<sequence>MEDNPNRIYRLNVVAHITGSIHKEETFSDLPEDADEETVRRYTRVYIMMLLLMQLFGDKSDTCMHIRWMGSPDVVQVVHSKILEPGHTVLWRAVTAFIYFVVIE</sequence>
<proteinExistence type="predicted"/>
<organism evidence="1 2">
    <name type="scientific">Arachis hypogaea</name>
    <name type="common">Peanut</name>
    <dbReference type="NCBI Taxonomy" id="3818"/>
    <lineage>
        <taxon>Eukaryota</taxon>
        <taxon>Viridiplantae</taxon>
        <taxon>Streptophyta</taxon>
        <taxon>Embryophyta</taxon>
        <taxon>Tracheophyta</taxon>
        <taxon>Spermatophyta</taxon>
        <taxon>Magnoliopsida</taxon>
        <taxon>eudicotyledons</taxon>
        <taxon>Gunneridae</taxon>
        <taxon>Pentapetalae</taxon>
        <taxon>rosids</taxon>
        <taxon>fabids</taxon>
        <taxon>Fabales</taxon>
        <taxon>Fabaceae</taxon>
        <taxon>Papilionoideae</taxon>
        <taxon>50 kb inversion clade</taxon>
        <taxon>dalbergioids sensu lato</taxon>
        <taxon>Dalbergieae</taxon>
        <taxon>Pterocarpus clade</taxon>
        <taxon>Arachis</taxon>
    </lineage>
</organism>
<reference evidence="1 2" key="1">
    <citation type="submission" date="2019-01" db="EMBL/GenBank/DDBJ databases">
        <title>Sequencing of cultivated peanut Arachis hypogaea provides insights into genome evolution and oil improvement.</title>
        <authorList>
            <person name="Chen X."/>
        </authorList>
    </citation>
    <scope>NUCLEOTIDE SEQUENCE [LARGE SCALE GENOMIC DNA]</scope>
    <source>
        <strain evidence="2">cv. Fuhuasheng</strain>
        <tissue evidence="1">Leaves</tissue>
    </source>
</reference>
<keyword evidence="2" id="KW-1185">Reference proteome</keyword>